<gene>
    <name evidence="4" type="primary">ybiO_2</name>
    <name evidence="4" type="ORF">NCTC7922_06777</name>
</gene>
<evidence type="ECO:0000256" key="3">
    <source>
        <dbReference type="SAM" id="Phobius"/>
    </source>
</evidence>
<feature type="transmembrane region" description="Helical" evidence="3">
    <location>
        <begin position="238"/>
        <end position="261"/>
    </location>
</feature>
<dbReference type="EMBL" id="UGFC01000006">
    <property type="protein sequence ID" value="STM21005.1"/>
    <property type="molecule type" value="Genomic_DNA"/>
</dbReference>
<comment type="subcellular location">
    <subcellularLocation>
        <location evidence="1">Cell membrane</location>
    </subcellularLocation>
</comment>
<dbReference type="PANTHER" id="PTHR30460">
    <property type="entry name" value="MODERATE CONDUCTANCE MECHANOSENSITIVE CHANNEL YBIO"/>
    <property type="match status" value="1"/>
</dbReference>
<organism evidence="4 5">
    <name type="scientific">Escherichia coli</name>
    <dbReference type="NCBI Taxonomy" id="562"/>
    <lineage>
        <taxon>Bacteria</taxon>
        <taxon>Pseudomonadati</taxon>
        <taxon>Pseudomonadota</taxon>
        <taxon>Gammaproteobacteria</taxon>
        <taxon>Enterobacterales</taxon>
        <taxon>Enterobacteriaceae</taxon>
        <taxon>Escherichia</taxon>
    </lineage>
</organism>
<evidence type="ECO:0000313" key="4">
    <source>
        <dbReference type="EMBL" id="STM21005.1"/>
    </source>
</evidence>
<keyword evidence="3" id="KW-0812">Transmembrane</keyword>
<feature type="transmembrane region" description="Helical" evidence="3">
    <location>
        <begin position="129"/>
        <end position="151"/>
    </location>
</feature>
<keyword evidence="3" id="KW-0472">Membrane</keyword>
<feature type="transmembrane region" description="Helical" evidence="3">
    <location>
        <begin position="281"/>
        <end position="307"/>
    </location>
</feature>
<dbReference type="InterPro" id="IPR045276">
    <property type="entry name" value="YbiO_bact"/>
</dbReference>
<sequence>MLDNDTSRKELIDQLRTVAATPPAEPVPKIVPPTLVEEQTVLQKVTEVSRHYGEALSARFGQLYRNITGSPHKPFNPQTFSNALTHFSMLAVLVFGFYWLIRLCALPLYRKMGQWARQKNRERSNWLQLPAMIIGAFIIDLLLLALTLFVGQVLSDNLNAGSRTIAFQQSLFLNAFALIEFFKAVLRLIFCPNVAELRPFTIHDETARYWSRRLSWLSSLIGYGLIVAVPIISNQVNVQIGALANVIIMLCMTVWALYLIFRNKKEITQNLLNFAEHSLAFFSLFIRAFALVWHWLASAYFIVLFFFSLFDPGQQPEIYDGCNGAQPGDYWYRSICFRYVFPLAGENHHPLATYSAKLSGAAKTAEWLAFGGAENGAYSDRLRGGNVAVERMGIVRFLELAAKRRGAENCRYPHPYRTHSFLLGGWLDGARQFDRKPAGFGYSWPPATQRPYAYPADAVP</sequence>
<accession>A0A377DKK2</accession>
<reference evidence="4 5" key="1">
    <citation type="submission" date="2018-06" db="EMBL/GenBank/DDBJ databases">
        <authorList>
            <consortium name="Pathogen Informatics"/>
            <person name="Doyle S."/>
        </authorList>
    </citation>
    <scope>NUCLEOTIDE SEQUENCE [LARGE SCALE GENOMIC DNA]</scope>
    <source>
        <strain evidence="4 5">NCTC7922</strain>
    </source>
</reference>
<feature type="transmembrane region" description="Helical" evidence="3">
    <location>
        <begin position="87"/>
        <end position="109"/>
    </location>
</feature>
<proteinExistence type="predicted"/>
<keyword evidence="2" id="KW-1003">Cell membrane</keyword>
<dbReference type="GO" id="GO:0005886">
    <property type="term" value="C:plasma membrane"/>
    <property type="evidence" value="ECO:0007669"/>
    <property type="project" value="UniProtKB-SubCell"/>
</dbReference>
<evidence type="ECO:0000256" key="2">
    <source>
        <dbReference type="ARBA" id="ARBA00022475"/>
    </source>
</evidence>
<evidence type="ECO:0000256" key="1">
    <source>
        <dbReference type="ARBA" id="ARBA00004236"/>
    </source>
</evidence>
<feature type="transmembrane region" description="Helical" evidence="3">
    <location>
        <begin position="214"/>
        <end position="232"/>
    </location>
</feature>
<evidence type="ECO:0000313" key="5">
    <source>
        <dbReference type="Proteomes" id="UP000254174"/>
    </source>
</evidence>
<feature type="transmembrane region" description="Helical" evidence="3">
    <location>
        <begin position="171"/>
        <end position="190"/>
    </location>
</feature>
<name>A0A377DKK2_ECOLX</name>
<keyword evidence="3" id="KW-1133">Transmembrane helix</keyword>
<dbReference type="PANTHER" id="PTHR30460:SF0">
    <property type="entry name" value="MODERATE CONDUCTANCE MECHANOSENSITIVE CHANNEL YBIO"/>
    <property type="match status" value="1"/>
</dbReference>
<dbReference type="AlphaFoldDB" id="A0A377DKK2"/>
<dbReference type="GO" id="GO:0008381">
    <property type="term" value="F:mechanosensitive monoatomic ion channel activity"/>
    <property type="evidence" value="ECO:0007669"/>
    <property type="project" value="InterPro"/>
</dbReference>
<dbReference type="Proteomes" id="UP000254174">
    <property type="component" value="Unassembled WGS sequence"/>
</dbReference>
<dbReference type="NCBIfam" id="NF008542">
    <property type="entry name" value="PRK11465.1"/>
    <property type="match status" value="1"/>
</dbReference>
<protein>
    <submittedName>
        <fullName evidence="4">Membrane protein YbiO</fullName>
    </submittedName>
</protein>